<dbReference type="PANTHER" id="PTHR46268">
    <property type="entry name" value="STRESS RESPONSE PROTEIN NHAX"/>
    <property type="match status" value="1"/>
</dbReference>
<evidence type="ECO:0000313" key="4">
    <source>
        <dbReference type="Proteomes" id="UP000245125"/>
    </source>
</evidence>
<gene>
    <name evidence="3" type="ORF">NBG4_220010</name>
</gene>
<dbReference type="Gene3D" id="3.40.50.620">
    <property type="entry name" value="HUPs"/>
    <property type="match status" value="2"/>
</dbReference>
<dbReference type="EMBL" id="OUUY01000067">
    <property type="protein sequence ID" value="SPQ00377.1"/>
    <property type="molecule type" value="Genomic_DNA"/>
</dbReference>
<reference evidence="4" key="1">
    <citation type="submission" date="2018-03" db="EMBL/GenBank/DDBJ databases">
        <authorList>
            <person name="Zecchin S."/>
        </authorList>
    </citation>
    <scope>NUCLEOTIDE SEQUENCE [LARGE SCALE GENOMIC DNA]</scope>
</reference>
<dbReference type="Pfam" id="PF00582">
    <property type="entry name" value="Usp"/>
    <property type="match status" value="2"/>
</dbReference>
<dbReference type="AlphaFoldDB" id="A0A2U3QG29"/>
<keyword evidence="4" id="KW-1185">Reference proteome</keyword>
<organism evidence="3 4">
    <name type="scientific">Candidatus Sulfobium mesophilum</name>
    <dbReference type="NCBI Taxonomy" id="2016548"/>
    <lineage>
        <taxon>Bacteria</taxon>
        <taxon>Pseudomonadati</taxon>
        <taxon>Nitrospirota</taxon>
        <taxon>Nitrospiria</taxon>
        <taxon>Nitrospirales</taxon>
        <taxon>Nitrospiraceae</taxon>
        <taxon>Candidatus Sulfobium</taxon>
    </lineage>
</organism>
<dbReference type="InterPro" id="IPR006015">
    <property type="entry name" value="Universal_stress_UspA"/>
</dbReference>
<feature type="domain" description="UspA" evidence="2">
    <location>
        <begin position="148"/>
        <end position="285"/>
    </location>
</feature>
<dbReference type="InterPro" id="IPR006016">
    <property type="entry name" value="UspA"/>
</dbReference>
<proteinExistence type="inferred from homology"/>
<dbReference type="PRINTS" id="PR01438">
    <property type="entry name" value="UNVRSLSTRESS"/>
</dbReference>
<name>A0A2U3QG29_9BACT</name>
<comment type="similarity">
    <text evidence="1">Belongs to the universal stress protein A family.</text>
</comment>
<dbReference type="SUPFAM" id="SSF52402">
    <property type="entry name" value="Adenine nucleotide alpha hydrolases-like"/>
    <property type="match status" value="2"/>
</dbReference>
<evidence type="ECO:0000313" key="3">
    <source>
        <dbReference type="EMBL" id="SPQ00377.1"/>
    </source>
</evidence>
<dbReference type="Proteomes" id="UP000245125">
    <property type="component" value="Unassembled WGS sequence"/>
</dbReference>
<protein>
    <submittedName>
        <fullName evidence="3">Putative Universal stress protein UspA</fullName>
    </submittedName>
</protein>
<dbReference type="InterPro" id="IPR014729">
    <property type="entry name" value="Rossmann-like_a/b/a_fold"/>
</dbReference>
<dbReference type="OrthoDB" id="9777884at2"/>
<accession>A0A2U3QG29</accession>
<dbReference type="PANTHER" id="PTHR46268:SF6">
    <property type="entry name" value="UNIVERSAL STRESS PROTEIN UP12"/>
    <property type="match status" value="1"/>
</dbReference>
<evidence type="ECO:0000259" key="2">
    <source>
        <dbReference type="Pfam" id="PF00582"/>
    </source>
</evidence>
<sequence length="285" mass="31212">MYEMLLVGLDDSQASKAAMIEASNWVKRHGGKVVLVYAVYFDSEEFGIAPTQLDNRLKHGEKVCVETKEMIAREFGIEVNTLLCEGEPPEVILNMAAEKKADLIVLGTYGRKGLNRLLMGSVTSHVIVNSPVDVLVIKKECAECTGTYRSILVSYDGSGHSKNALDRACRLSKMDNGEVTVLYVIPRYEEMVGFLKTEAIKKSLLKEAQKVIDGAKELASKNGVSVKTEIREGHAADRILETATGLKNDLIVMGSYGWRGVNKAIMGSTTERVLIDATCPVLAVR</sequence>
<evidence type="ECO:0000256" key="1">
    <source>
        <dbReference type="ARBA" id="ARBA00008791"/>
    </source>
</evidence>
<dbReference type="CDD" id="cd00293">
    <property type="entry name" value="USP-like"/>
    <property type="match status" value="2"/>
</dbReference>
<feature type="domain" description="UspA" evidence="2">
    <location>
        <begin position="1"/>
        <end position="138"/>
    </location>
</feature>